<name>A0A8E2EQW5_9PEZI</name>
<dbReference type="InterPro" id="IPR029058">
    <property type="entry name" value="AB_hydrolase_fold"/>
</dbReference>
<evidence type="ECO:0000256" key="2">
    <source>
        <dbReference type="ARBA" id="ARBA00047591"/>
    </source>
</evidence>
<reference evidence="5 6" key="1">
    <citation type="journal article" date="2016" name="Nat. Commun.">
        <title>Ectomycorrhizal ecology is imprinted in the genome of the dominant symbiotic fungus Cenococcum geophilum.</title>
        <authorList>
            <consortium name="DOE Joint Genome Institute"/>
            <person name="Peter M."/>
            <person name="Kohler A."/>
            <person name="Ohm R.A."/>
            <person name="Kuo A."/>
            <person name="Krutzmann J."/>
            <person name="Morin E."/>
            <person name="Arend M."/>
            <person name="Barry K.W."/>
            <person name="Binder M."/>
            <person name="Choi C."/>
            <person name="Clum A."/>
            <person name="Copeland A."/>
            <person name="Grisel N."/>
            <person name="Haridas S."/>
            <person name="Kipfer T."/>
            <person name="LaButti K."/>
            <person name="Lindquist E."/>
            <person name="Lipzen A."/>
            <person name="Maire R."/>
            <person name="Meier B."/>
            <person name="Mihaltcheva S."/>
            <person name="Molinier V."/>
            <person name="Murat C."/>
            <person name="Poggeler S."/>
            <person name="Quandt C.A."/>
            <person name="Sperisen C."/>
            <person name="Tritt A."/>
            <person name="Tisserant E."/>
            <person name="Crous P.W."/>
            <person name="Henrissat B."/>
            <person name="Nehls U."/>
            <person name="Egli S."/>
            <person name="Spatafora J.W."/>
            <person name="Grigoriev I.V."/>
            <person name="Martin F.M."/>
        </authorList>
    </citation>
    <scope>NUCLEOTIDE SEQUENCE [LARGE SCALE GENOMIC DNA]</scope>
    <source>
        <strain evidence="5 6">CBS 207.34</strain>
    </source>
</reference>
<dbReference type="CDD" id="cd00519">
    <property type="entry name" value="Lipase_3"/>
    <property type="match status" value="1"/>
</dbReference>
<comment type="catalytic activity">
    <reaction evidence="3">
        <text>a monoacylglycerol + H2O = glycerol + a fatty acid + H(+)</text>
        <dbReference type="Rhea" id="RHEA:15245"/>
        <dbReference type="ChEBI" id="CHEBI:15377"/>
        <dbReference type="ChEBI" id="CHEBI:15378"/>
        <dbReference type="ChEBI" id="CHEBI:17408"/>
        <dbReference type="ChEBI" id="CHEBI:17754"/>
        <dbReference type="ChEBI" id="CHEBI:28868"/>
    </reaction>
</comment>
<dbReference type="Pfam" id="PF01764">
    <property type="entry name" value="Lipase_3"/>
    <property type="match status" value="1"/>
</dbReference>
<dbReference type="InterPro" id="IPR002921">
    <property type="entry name" value="Fungal_lipase-type"/>
</dbReference>
<proteinExistence type="inferred from homology"/>
<feature type="domain" description="Fungal lipase-type" evidence="4">
    <location>
        <begin position="96"/>
        <end position="231"/>
    </location>
</feature>
<evidence type="ECO:0000256" key="1">
    <source>
        <dbReference type="ARBA" id="ARBA00043996"/>
    </source>
</evidence>
<evidence type="ECO:0000313" key="5">
    <source>
        <dbReference type="EMBL" id="OCL02698.1"/>
    </source>
</evidence>
<dbReference type="PANTHER" id="PTHR45856:SF11">
    <property type="entry name" value="FUNGAL LIPASE-LIKE DOMAIN-CONTAINING PROTEIN"/>
    <property type="match status" value="1"/>
</dbReference>
<evidence type="ECO:0000259" key="4">
    <source>
        <dbReference type="Pfam" id="PF01764"/>
    </source>
</evidence>
<evidence type="ECO:0000256" key="3">
    <source>
        <dbReference type="ARBA" id="ARBA00048461"/>
    </source>
</evidence>
<evidence type="ECO:0000313" key="6">
    <source>
        <dbReference type="Proteomes" id="UP000250140"/>
    </source>
</evidence>
<keyword evidence="6" id="KW-1185">Reference proteome</keyword>
<dbReference type="PANTHER" id="PTHR45856">
    <property type="entry name" value="ALPHA/BETA-HYDROLASES SUPERFAMILY PROTEIN"/>
    <property type="match status" value="1"/>
</dbReference>
<dbReference type="OrthoDB" id="426718at2759"/>
<comment type="similarity">
    <text evidence="1">Belongs to the AB hydrolase superfamily. Lipase family. Class 3 subfamily.</text>
</comment>
<dbReference type="EMBL" id="KV750896">
    <property type="protein sequence ID" value="OCL02698.1"/>
    <property type="molecule type" value="Genomic_DNA"/>
</dbReference>
<dbReference type="GO" id="GO:0006629">
    <property type="term" value="P:lipid metabolic process"/>
    <property type="evidence" value="ECO:0007669"/>
    <property type="project" value="InterPro"/>
</dbReference>
<dbReference type="Gene3D" id="3.40.50.1820">
    <property type="entry name" value="alpha/beta hydrolase"/>
    <property type="match status" value="1"/>
</dbReference>
<protein>
    <submittedName>
        <fullName evidence="5">Alpha/beta-hydrolase</fullName>
    </submittedName>
</protein>
<dbReference type="GO" id="GO:0016787">
    <property type="term" value="F:hydrolase activity"/>
    <property type="evidence" value="ECO:0007669"/>
    <property type="project" value="UniProtKB-KW"/>
</dbReference>
<dbReference type="Proteomes" id="UP000250140">
    <property type="component" value="Unassembled WGS sequence"/>
</dbReference>
<sequence>MAAIPVTLSTKEAAGRLATIAYTDYSDPDTFNPKPDIAAALRAMPSSANGPYELLWGPSVNNGILSFVAQSSVDQSYAIAFRGSLNSDADAVGYFTNWADDLLGLMMVPWKYPQSAGAYVSSGMNDALALAVAATDPDSGTTMVDFLREQLRKAPNPIMTTGHSLGAAMANIAAVWLKDQVPRADGPADVGVTPFTFAAPTVTDKAFAGLFGTLCPVAYHCMNTLDIVPMAWTNILGVQTSFPSPGQTLLSYNFPLWLAVGGAAIITGKLGYTALPGTLDKFQGPDPKEGTTYATEAGTQHWMQGTYLPHVLPSP</sequence>
<gene>
    <name evidence="5" type="ORF">AOQ84DRAFT_443200</name>
</gene>
<keyword evidence="5" id="KW-0378">Hydrolase</keyword>
<comment type="catalytic activity">
    <reaction evidence="2">
        <text>a diacylglycerol + H2O = a monoacylglycerol + a fatty acid + H(+)</text>
        <dbReference type="Rhea" id="RHEA:32731"/>
        <dbReference type="ChEBI" id="CHEBI:15377"/>
        <dbReference type="ChEBI" id="CHEBI:15378"/>
        <dbReference type="ChEBI" id="CHEBI:17408"/>
        <dbReference type="ChEBI" id="CHEBI:18035"/>
        <dbReference type="ChEBI" id="CHEBI:28868"/>
    </reaction>
</comment>
<dbReference type="AlphaFoldDB" id="A0A8E2EQW5"/>
<accession>A0A8E2EQW5</accession>
<dbReference type="InterPro" id="IPR051218">
    <property type="entry name" value="Sec_MonoDiacylglyc_Lipase"/>
</dbReference>
<organism evidence="5 6">
    <name type="scientific">Glonium stellatum</name>
    <dbReference type="NCBI Taxonomy" id="574774"/>
    <lineage>
        <taxon>Eukaryota</taxon>
        <taxon>Fungi</taxon>
        <taxon>Dikarya</taxon>
        <taxon>Ascomycota</taxon>
        <taxon>Pezizomycotina</taxon>
        <taxon>Dothideomycetes</taxon>
        <taxon>Pleosporomycetidae</taxon>
        <taxon>Gloniales</taxon>
        <taxon>Gloniaceae</taxon>
        <taxon>Glonium</taxon>
    </lineage>
</organism>
<dbReference type="SUPFAM" id="SSF53474">
    <property type="entry name" value="alpha/beta-Hydrolases"/>
    <property type="match status" value="1"/>
</dbReference>